<dbReference type="EMBL" id="FQZR01000002">
    <property type="protein sequence ID" value="SHI71695.1"/>
    <property type="molecule type" value="Genomic_DNA"/>
</dbReference>
<dbReference type="SMART" id="SM00448">
    <property type="entry name" value="REC"/>
    <property type="match status" value="1"/>
</dbReference>
<evidence type="ECO:0000313" key="7">
    <source>
        <dbReference type="Proteomes" id="UP000184001"/>
    </source>
</evidence>
<dbReference type="GO" id="GO:0000160">
    <property type="term" value="P:phosphorelay signal transduction system"/>
    <property type="evidence" value="ECO:0007669"/>
    <property type="project" value="InterPro"/>
</dbReference>
<evidence type="ECO:0000259" key="5">
    <source>
        <dbReference type="PROSITE" id="PS50887"/>
    </source>
</evidence>
<keyword evidence="3" id="KW-0597">Phosphoprotein</keyword>
<dbReference type="GO" id="GO:0005886">
    <property type="term" value="C:plasma membrane"/>
    <property type="evidence" value="ECO:0007669"/>
    <property type="project" value="TreeGrafter"/>
</dbReference>
<dbReference type="AlphaFoldDB" id="A0A8G2F897"/>
<dbReference type="GO" id="GO:1902201">
    <property type="term" value="P:negative regulation of bacterial-type flagellum-dependent cell motility"/>
    <property type="evidence" value="ECO:0007669"/>
    <property type="project" value="TreeGrafter"/>
</dbReference>
<dbReference type="GO" id="GO:0043709">
    <property type="term" value="P:cell adhesion involved in single-species biofilm formation"/>
    <property type="evidence" value="ECO:0007669"/>
    <property type="project" value="TreeGrafter"/>
</dbReference>
<organism evidence="6 7">
    <name type="scientific">Halodesulfovibrio aestuarii</name>
    <dbReference type="NCBI Taxonomy" id="126333"/>
    <lineage>
        <taxon>Bacteria</taxon>
        <taxon>Pseudomonadati</taxon>
        <taxon>Thermodesulfobacteriota</taxon>
        <taxon>Desulfovibrionia</taxon>
        <taxon>Desulfovibrionales</taxon>
        <taxon>Desulfovibrionaceae</taxon>
        <taxon>Halodesulfovibrio</taxon>
    </lineage>
</organism>
<dbReference type="Gene3D" id="3.40.50.2300">
    <property type="match status" value="1"/>
</dbReference>
<evidence type="ECO:0000256" key="1">
    <source>
        <dbReference type="ARBA" id="ARBA00012528"/>
    </source>
</evidence>
<dbReference type="Proteomes" id="UP000184001">
    <property type="component" value="Unassembled WGS sequence"/>
</dbReference>
<name>A0A8G2F897_9BACT</name>
<evidence type="ECO:0000256" key="3">
    <source>
        <dbReference type="PROSITE-ProRule" id="PRU00169"/>
    </source>
</evidence>
<dbReference type="FunFam" id="3.30.70.270:FF:000001">
    <property type="entry name" value="Diguanylate cyclase domain protein"/>
    <property type="match status" value="1"/>
</dbReference>
<dbReference type="PROSITE" id="PS50110">
    <property type="entry name" value="RESPONSE_REGULATORY"/>
    <property type="match status" value="1"/>
</dbReference>
<comment type="caution">
    <text evidence="6">The sequence shown here is derived from an EMBL/GenBank/DDBJ whole genome shotgun (WGS) entry which is preliminary data.</text>
</comment>
<accession>A0A8G2F897</accession>
<evidence type="ECO:0000313" key="6">
    <source>
        <dbReference type="EMBL" id="SHI71695.1"/>
    </source>
</evidence>
<gene>
    <name evidence="6" type="ORF">SAMN05660830_00757</name>
</gene>
<sequence>MNNEIQQSTILVVDDSESNIEIVLAILDNYDVIPATSGKDALELLASENVDLILLDILMPEMSGFEVCEALKKSEETKNIPVIFLTAQKDEDSIEAAYLIGGVDYVTKPFKPVELLARVKVHLELQHLIQKLEYLATRDGLTGIYNRRKFFELAEKMFNEYDEQFYAIMLDIDFFKKINDQYGHHAGDIVLKKTTDIISSLLPPDSIFGRIGGEEFAVVLTANSDKVVINLLNSIVSTYSKTSIAINPTQKVTCTLSCGMAPKHQFTTSIDVLLREADEALYEAKQTGRNKSVVRDVVR</sequence>
<dbReference type="InterPro" id="IPR029787">
    <property type="entry name" value="Nucleotide_cyclase"/>
</dbReference>
<dbReference type="PROSITE" id="PS50887">
    <property type="entry name" value="GGDEF"/>
    <property type="match status" value="1"/>
</dbReference>
<dbReference type="Gene3D" id="3.30.70.270">
    <property type="match status" value="1"/>
</dbReference>
<feature type="modified residue" description="4-aspartylphosphate" evidence="3">
    <location>
        <position position="56"/>
    </location>
</feature>
<reference evidence="6 7" key="1">
    <citation type="submission" date="2016-11" db="EMBL/GenBank/DDBJ databases">
        <authorList>
            <person name="Varghese N."/>
            <person name="Submissions S."/>
        </authorList>
    </citation>
    <scope>NUCLEOTIDE SEQUENCE [LARGE SCALE GENOMIC DNA]</scope>
    <source>
        <strain evidence="6 7">DSM 17919</strain>
    </source>
</reference>
<comment type="catalytic activity">
    <reaction evidence="2">
        <text>2 GTP = 3',3'-c-di-GMP + 2 diphosphate</text>
        <dbReference type="Rhea" id="RHEA:24898"/>
        <dbReference type="ChEBI" id="CHEBI:33019"/>
        <dbReference type="ChEBI" id="CHEBI:37565"/>
        <dbReference type="ChEBI" id="CHEBI:58805"/>
        <dbReference type="EC" id="2.7.7.65"/>
    </reaction>
</comment>
<dbReference type="Pfam" id="PF00072">
    <property type="entry name" value="Response_reg"/>
    <property type="match status" value="1"/>
</dbReference>
<dbReference type="InterPro" id="IPR043128">
    <property type="entry name" value="Rev_trsase/Diguanyl_cyclase"/>
</dbReference>
<dbReference type="SMART" id="SM00267">
    <property type="entry name" value="GGDEF"/>
    <property type="match status" value="1"/>
</dbReference>
<dbReference type="InterPro" id="IPR011006">
    <property type="entry name" value="CheY-like_superfamily"/>
</dbReference>
<dbReference type="Pfam" id="PF00990">
    <property type="entry name" value="GGDEF"/>
    <property type="match status" value="1"/>
</dbReference>
<feature type="domain" description="GGDEF" evidence="5">
    <location>
        <begin position="163"/>
        <end position="297"/>
    </location>
</feature>
<dbReference type="EC" id="2.7.7.65" evidence="1"/>
<dbReference type="InterPro" id="IPR000160">
    <property type="entry name" value="GGDEF_dom"/>
</dbReference>
<protein>
    <recommendedName>
        <fullName evidence="1">diguanylate cyclase</fullName>
        <ecNumber evidence="1">2.7.7.65</ecNumber>
    </recommendedName>
</protein>
<dbReference type="GO" id="GO:0052621">
    <property type="term" value="F:diguanylate cyclase activity"/>
    <property type="evidence" value="ECO:0007669"/>
    <property type="project" value="UniProtKB-EC"/>
</dbReference>
<dbReference type="PANTHER" id="PTHR45138">
    <property type="entry name" value="REGULATORY COMPONENTS OF SENSORY TRANSDUCTION SYSTEM"/>
    <property type="match status" value="1"/>
</dbReference>
<dbReference type="PANTHER" id="PTHR45138:SF9">
    <property type="entry name" value="DIGUANYLATE CYCLASE DGCM-RELATED"/>
    <property type="match status" value="1"/>
</dbReference>
<evidence type="ECO:0000259" key="4">
    <source>
        <dbReference type="PROSITE" id="PS50110"/>
    </source>
</evidence>
<dbReference type="InterPro" id="IPR001789">
    <property type="entry name" value="Sig_transdc_resp-reg_receiver"/>
</dbReference>
<dbReference type="CDD" id="cd01949">
    <property type="entry name" value="GGDEF"/>
    <property type="match status" value="1"/>
</dbReference>
<feature type="domain" description="Response regulatory" evidence="4">
    <location>
        <begin position="9"/>
        <end position="123"/>
    </location>
</feature>
<evidence type="ECO:0000256" key="2">
    <source>
        <dbReference type="ARBA" id="ARBA00034247"/>
    </source>
</evidence>
<dbReference type="RefSeq" id="WP_020001882.1">
    <property type="nucleotide sequence ID" value="NZ_CP192219.1"/>
</dbReference>
<proteinExistence type="predicted"/>
<dbReference type="InterPro" id="IPR050469">
    <property type="entry name" value="Diguanylate_Cyclase"/>
</dbReference>
<dbReference type="SUPFAM" id="SSF55073">
    <property type="entry name" value="Nucleotide cyclase"/>
    <property type="match status" value="1"/>
</dbReference>
<dbReference type="SUPFAM" id="SSF52172">
    <property type="entry name" value="CheY-like"/>
    <property type="match status" value="1"/>
</dbReference>
<dbReference type="NCBIfam" id="TIGR00254">
    <property type="entry name" value="GGDEF"/>
    <property type="match status" value="1"/>
</dbReference>